<reference evidence="2 3" key="1">
    <citation type="submission" date="2016-10" db="EMBL/GenBank/DDBJ databases">
        <authorList>
            <person name="de Groot N.N."/>
        </authorList>
    </citation>
    <scope>NUCLEOTIDE SEQUENCE [LARGE SCALE GENOMIC DNA]</scope>
    <source>
        <strain evidence="2 3">DSM 43357</strain>
    </source>
</reference>
<sequence>MSASRHGREPGTLPRPLAALGALALVCATGLAMRVLPAGTTPEPVPAAGPGPGAGAAERAVEQVAAGNRPSAFLGFADTAVGQGFDLPAEVRWYAFGHLVAGGDGCVARWAGPRPANLAGALARLRARGGDAGPVFGGPGGRELASACTRPGALAAAYRSAVRAYGASYVGFDVRDASDPGAVARRARALAALQREGPLGVTFSLRLSTSAPGTGATDAGGPGTGATDAGGPGAGGPGGGRAGTGGPVRAGLAAADLAMLRLTRREGAEVATVDLLAELEPRSAPPGRLRRLAEAVRAAAGRLDRQGDAGPDENDGARGESWPGVALTVVLRDGGDLNEAEARKLAAYAVRHGLAWLSVRGAAPAPGVVRALARR</sequence>
<dbReference type="STRING" id="46177.SAMN05660976_01647"/>
<organism evidence="2 3">
    <name type="scientific">Nonomuraea pusilla</name>
    <dbReference type="NCBI Taxonomy" id="46177"/>
    <lineage>
        <taxon>Bacteria</taxon>
        <taxon>Bacillati</taxon>
        <taxon>Actinomycetota</taxon>
        <taxon>Actinomycetes</taxon>
        <taxon>Streptosporangiales</taxon>
        <taxon>Streptosporangiaceae</taxon>
        <taxon>Nonomuraea</taxon>
    </lineage>
</organism>
<name>A0A1H7LSK2_9ACTN</name>
<dbReference type="Gene3D" id="3.20.20.80">
    <property type="entry name" value="Glycosidases"/>
    <property type="match status" value="1"/>
</dbReference>
<feature type="region of interest" description="Disordered" evidence="1">
    <location>
        <begin position="302"/>
        <end position="321"/>
    </location>
</feature>
<dbReference type="Proteomes" id="UP000198953">
    <property type="component" value="Unassembled WGS sequence"/>
</dbReference>
<dbReference type="OrthoDB" id="3539189at2"/>
<feature type="compositionally biased region" description="Gly residues" evidence="1">
    <location>
        <begin position="218"/>
        <end position="247"/>
    </location>
</feature>
<accession>A0A1H7LSK2</accession>
<evidence type="ECO:0000313" key="3">
    <source>
        <dbReference type="Proteomes" id="UP000198953"/>
    </source>
</evidence>
<protein>
    <submittedName>
        <fullName evidence="2">Uncharacterized protein</fullName>
    </submittedName>
</protein>
<feature type="region of interest" description="Disordered" evidence="1">
    <location>
        <begin position="210"/>
        <end position="247"/>
    </location>
</feature>
<keyword evidence="3" id="KW-1185">Reference proteome</keyword>
<proteinExistence type="predicted"/>
<dbReference type="AlphaFoldDB" id="A0A1H7LSK2"/>
<evidence type="ECO:0000256" key="1">
    <source>
        <dbReference type="SAM" id="MobiDB-lite"/>
    </source>
</evidence>
<evidence type="ECO:0000313" key="2">
    <source>
        <dbReference type="EMBL" id="SEL01347.1"/>
    </source>
</evidence>
<dbReference type="RefSeq" id="WP_091099353.1">
    <property type="nucleotide sequence ID" value="NZ_FOBF01000003.1"/>
</dbReference>
<gene>
    <name evidence="2" type="ORF">SAMN05660976_01647</name>
</gene>
<dbReference type="EMBL" id="FOBF01000003">
    <property type="protein sequence ID" value="SEL01347.1"/>
    <property type="molecule type" value="Genomic_DNA"/>
</dbReference>